<dbReference type="AlphaFoldDB" id="A0A7X8TRU8"/>
<dbReference type="Proteomes" id="UP000535589">
    <property type="component" value="Unassembled WGS sequence"/>
</dbReference>
<gene>
    <name evidence="5" type="ORF">HGP28_11185</name>
</gene>
<dbReference type="InterPro" id="IPR037923">
    <property type="entry name" value="HTH-like"/>
</dbReference>
<keyword evidence="3" id="KW-0804">Transcription</keyword>
<dbReference type="PANTHER" id="PTHR43280:SF2">
    <property type="entry name" value="HTH-TYPE TRANSCRIPTIONAL REGULATOR EXSA"/>
    <property type="match status" value="1"/>
</dbReference>
<dbReference type="Gene3D" id="2.60.120.280">
    <property type="entry name" value="Regulatory protein AraC"/>
    <property type="match status" value="1"/>
</dbReference>
<name>A0A7X8TRU8_9VIBR</name>
<dbReference type="SUPFAM" id="SSF46689">
    <property type="entry name" value="Homeodomain-like"/>
    <property type="match status" value="1"/>
</dbReference>
<organism evidence="5 6">
    <name type="scientific">Vibrio agarilyticus</name>
    <dbReference type="NCBI Taxonomy" id="2726741"/>
    <lineage>
        <taxon>Bacteria</taxon>
        <taxon>Pseudomonadati</taxon>
        <taxon>Pseudomonadota</taxon>
        <taxon>Gammaproteobacteria</taxon>
        <taxon>Vibrionales</taxon>
        <taxon>Vibrionaceae</taxon>
        <taxon>Vibrio</taxon>
    </lineage>
</organism>
<evidence type="ECO:0000256" key="2">
    <source>
        <dbReference type="ARBA" id="ARBA00023125"/>
    </source>
</evidence>
<feature type="domain" description="HTH araC/xylS-type" evidence="4">
    <location>
        <begin position="209"/>
        <end position="307"/>
    </location>
</feature>
<evidence type="ECO:0000256" key="3">
    <source>
        <dbReference type="ARBA" id="ARBA00023163"/>
    </source>
</evidence>
<protein>
    <submittedName>
        <fullName evidence="5">Helix-turn-helix transcriptional regulator</fullName>
    </submittedName>
</protein>
<evidence type="ECO:0000313" key="5">
    <source>
        <dbReference type="EMBL" id="NLS13457.1"/>
    </source>
</evidence>
<dbReference type="PROSITE" id="PS00041">
    <property type="entry name" value="HTH_ARAC_FAMILY_1"/>
    <property type="match status" value="1"/>
</dbReference>
<evidence type="ECO:0000313" key="6">
    <source>
        <dbReference type="Proteomes" id="UP000535589"/>
    </source>
</evidence>
<dbReference type="SMART" id="SM00342">
    <property type="entry name" value="HTH_ARAC"/>
    <property type="match status" value="1"/>
</dbReference>
<dbReference type="PANTHER" id="PTHR43280">
    <property type="entry name" value="ARAC-FAMILY TRANSCRIPTIONAL REGULATOR"/>
    <property type="match status" value="1"/>
</dbReference>
<dbReference type="Pfam" id="PF12833">
    <property type="entry name" value="HTH_18"/>
    <property type="match status" value="1"/>
</dbReference>
<keyword evidence="1" id="KW-0805">Transcription regulation</keyword>
<evidence type="ECO:0000259" key="4">
    <source>
        <dbReference type="PROSITE" id="PS01124"/>
    </source>
</evidence>
<keyword evidence="6" id="KW-1185">Reference proteome</keyword>
<proteinExistence type="predicted"/>
<dbReference type="GO" id="GO:0043565">
    <property type="term" value="F:sequence-specific DNA binding"/>
    <property type="evidence" value="ECO:0007669"/>
    <property type="project" value="InterPro"/>
</dbReference>
<reference evidence="5 6" key="1">
    <citation type="submission" date="2020-04" db="EMBL/GenBank/DDBJ databases">
        <title>Vibrio sp. SM6, a novel species isolated from seawater.</title>
        <authorList>
            <person name="Wang X."/>
        </authorList>
    </citation>
    <scope>NUCLEOTIDE SEQUENCE [LARGE SCALE GENOMIC DNA]</scope>
    <source>
        <strain evidence="5 6">SM6</strain>
    </source>
</reference>
<dbReference type="EMBL" id="JABAIK010000009">
    <property type="protein sequence ID" value="NLS13457.1"/>
    <property type="molecule type" value="Genomic_DNA"/>
</dbReference>
<accession>A0A7X8TRU8</accession>
<dbReference type="SUPFAM" id="SSF51215">
    <property type="entry name" value="Regulatory protein AraC"/>
    <property type="match status" value="1"/>
</dbReference>
<evidence type="ECO:0000256" key="1">
    <source>
        <dbReference type="ARBA" id="ARBA00023015"/>
    </source>
</evidence>
<dbReference type="InterPro" id="IPR020449">
    <property type="entry name" value="Tscrpt_reg_AraC-type_HTH"/>
</dbReference>
<dbReference type="PRINTS" id="PR00032">
    <property type="entry name" value="HTHARAC"/>
</dbReference>
<dbReference type="InterPro" id="IPR018060">
    <property type="entry name" value="HTH_AraC"/>
</dbReference>
<dbReference type="Gene3D" id="1.10.10.60">
    <property type="entry name" value="Homeodomain-like"/>
    <property type="match status" value="2"/>
</dbReference>
<dbReference type="InterPro" id="IPR009057">
    <property type="entry name" value="Homeodomain-like_sf"/>
</dbReference>
<keyword evidence="2" id="KW-0238">DNA-binding</keyword>
<dbReference type="PROSITE" id="PS01124">
    <property type="entry name" value="HTH_ARAC_FAMILY_2"/>
    <property type="match status" value="1"/>
</dbReference>
<comment type="caution">
    <text evidence="5">The sequence shown here is derived from an EMBL/GenBank/DDBJ whole genome shotgun (WGS) entry which is preliminary data.</text>
</comment>
<dbReference type="InterPro" id="IPR018062">
    <property type="entry name" value="HTH_AraC-typ_CS"/>
</dbReference>
<sequence>MVSEGSHEVAPALLTKASQDTLTSQAFLAALTPKSEWSNDVYLAEACKERLLTQTEIPEWHNIDMFMGGIAELKSGYHVERDQVGVHTLLFTLSGGGVLTTAKEVIAIEPNSLTVLPARTSFRFELNPALGEWHMIWLLPKESAKWHLISDVGQQVLRFNQCEMIWSLMCLLFAEIGGRPSFRRFVVSEIQRLLTGIETTRSTSLSRVQTLFNEVESQLHLPWTVEQMAQRCFISEEQLNRLTKQLYGLSPRAKLIQLRMDKAADLLGYKEWSITMIAHRLGYRDPYNFTHRFRKHFGMSPSHYRKMMYIPK</sequence>
<dbReference type="GO" id="GO:0003700">
    <property type="term" value="F:DNA-binding transcription factor activity"/>
    <property type="evidence" value="ECO:0007669"/>
    <property type="project" value="InterPro"/>
</dbReference>